<feature type="compositionally biased region" description="Basic and acidic residues" evidence="1">
    <location>
        <begin position="112"/>
        <end position="123"/>
    </location>
</feature>
<evidence type="ECO:0000313" key="2">
    <source>
        <dbReference type="EMBL" id="KAK6292484.1"/>
    </source>
</evidence>
<feature type="region of interest" description="Disordered" evidence="1">
    <location>
        <begin position="58"/>
        <end position="261"/>
    </location>
</feature>
<keyword evidence="3" id="KW-1185">Reference proteome</keyword>
<reference evidence="2 3" key="1">
    <citation type="submission" date="2021-04" db="EMBL/GenBank/DDBJ databases">
        <authorList>
            <person name="De Guttry C."/>
            <person name="Zahm M."/>
            <person name="Klopp C."/>
            <person name="Cabau C."/>
            <person name="Louis A."/>
            <person name="Berthelot C."/>
            <person name="Parey E."/>
            <person name="Roest Crollius H."/>
            <person name="Montfort J."/>
            <person name="Robinson-Rechavi M."/>
            <person name="Bucao C."/>
            <person name="Bouchez O."/>
            <person name="Gislard M."/>
            <person name="Lluch J."/>
            <person name="Milhes M."/>
            <person name="Lampietro C."/>
            <person name="Lopez Roques C."/>
            <person name="Donnadieu C."/>
            <person name="Braasch I."/>
            <person name="Desvignes T."/>
            <person name="Postlethwait J."/>
            <person name="Bobe J."/>
            <person name="Wedekind C."/>
            <person name="Guiguen Y."/>
        </authorList>
    </citation>
    <scope>NUCLEOTIDE SEQUENCE [LARGE SCALE GENOMIC DNA]</scope>
    <source>
        <strain evidence="2">Cs_M1</strain>
        <tissue evidence="2">Blood</tissue>
    </source>
</reference>
<dbReference type="EMBL" id="JAGTTL010000038">
    <property type="protein sequence ID" value="KAK6292484.1"/>
    <property type="molecule type" value="Genomic_DNA"/>
</dbReference>
<dbReference type="AlphaFoldDB" id="A0AAN8KMX8"/>
<evidence type="ECO:0000256" key="1">
    <source>
        <dbReference type="SAM" id="MobiDB-lite"/>
    </source>
</evidence>
<organism evidence="2 3">
    <name type="scientific">Coregonus suidteri</name>
    <dbReference type="NCBI Taxonomy" id="861788"/>
    <lineage>
        <taxon>Eukaryota</taxon>
        <taxon>Metazoa</taxon>
        <taxon>Chordata</taxon>
        <taxon>Craniata</taxon>
        <taxon>Vertebrata</taxon>
        <taxon>Euteleostomi</taxon>
        <taxon>Actinopterygii</taxon>
        <taxon>Neopterygii</taxon>
        <taxon>Teleostei</taxon>
        <taxon>Protacanthopterygii</taxon>
        <taxon>Salmoniformes</taxon>
        <taxon>Salmonidae</taxon>
        <taxon>Coregoninae</taxon>
        <taxon>Coregonus</taxon>
    </lineage>
</organism>
<name>A0AAN8KMX8_9TELE</name>
<feature type="compositionally biased region" description="Basic and acidic residues" evidence="1">
    <location>
        <begin position="141"/>
        <end position="153"/>
    </location>
</feature>
<feature type="compositionally biased region" description="Basic and acidic residues" evidence="1">
    <location>
        <begin position="170"/>
        <end position="181"/>
    </location>
</feature>
<feature type="compositionally biased region" description="Low complexity" evidence="1">
    <location>
        <begin position="15"/>
        <end position="34"/>
    </location>
</feature>
<feature type="region of interest" description="Disordered" evidence="1">
    <location>
        <begin position="1"/>
        <end position="44"/>
    </location>
</feature>
<gene>
    <name evidence="2" type="ORF">J4Q44_G00370680</name>
</gene>
<accession>A0AAN8KMX8</accession>
<proteinExistence type="predicted"/>
<comment type="caution">
    <text evidence="2">The sequence shown here is derived from an EMBL/GenBank/DDBJ whole genome shotgun (WGS) entry which is preliminary data.</text>
</comment>
<protein>
    <submittedName>
        <fullName evidence="2">Uncharacterized protein</fullName>
    </submittedName>
</protein>
<sequence>MDVYGQMPAPHHQHLPPQAHQYQPQSQPQPQGVPFTAAPPSMLPALDEMGVRGVARRVITLPPIVQRVPSFSSRRGTRRGGGGTRGFPRISSQSSGSSNRTSVDGGGGGDSGHYRDTLCENRHPSPPRRGILHSYSDESDWDNRRGGPRREGRGSAGSRTGWSGSAQRSCSRDDLMKELHRSAPARQDGSYSPPPLLQGSLSSDEEDSRRGGGRDGTGGGKGKLWPEKRPSYSSIDIQNDNRRNYDRYSDKSSRSGTSVVI</sequence>
<feature type="compositionally biased region" description="Basic and acidic residues" evidence="1">
    <location>
        <begin position="239"/>
        <end position="253"/>
    </location>
</feature>
<dbReference type="Proteomes" id="UP001356427">
    <property type="component" value="Unassembled WGS sequence"/>
</dbReference>
<feature type="compositionally biased region" description="Low complexity" evidence="1">
    <location>
        <begin position="86"/>
        <end position="102"/>
    </location>
</feature>
<evidence type="ECO:0000313" key="3">
    <source>
        <dbReference type="Proteomes" id="UP001356427"/>
    </source>
</evidence>